<gene>
    <name evidence="1" type="ORF">GPUH_LOCUS13116</name>
</gene>
<keyword evidence="2" id="KW-1185">Reference proteome</keyword>
<dbReference type="AlphaFoldDB" id="A0A3P7MDS1"/>
<protein>
    <recommendedName>
        <fullName evidence="3">L-Fucosyltransferase</fullName>
    </recommendedName>
</protein>
<accession>A0A3P7MDS1</accession>
<organism evidence="1 2">
    <name type="scientific">Gongylonema pulchrum</name>
    <dbReference type="NCBI Taxonomy" id="637853"/>
    <lineage>
        <taxon>Eukaryota</taxon>
        <taxon>Metazoa</taxon>
        <taxon>Ecdysozoa</taxon>
        <taxon>Nematoda</taxon>
        <taxon>Chromadorea</taxon>
        <taxon>Rhabditida</taxon>
        <taxon>Spirurina</taxon>
        <taxon>Spiruromorpha</taxon>
        <taxon>Spiruroidea</taxon>
        <taxon>Gongylonematidae</taxon>
        <taxon>Gongylonema</taxon>
    </lineage>
</organism>
<dbReference type="Proteomes" id="UP000271098">
    <property type="component" value="Unassembled WGS sequence"/>
</dbReference>
<dbReference type="OrthoDB" id="3226at2759"/>
<name>A0A3P7MDS1_9BILA</name>
<evidence type="ECO:0000313" key="1">
    <source>
        <dbReference type="EMBL" id="VDN21683.1"/>
    </source>
</evidence>
<sequence length="125" mass="14359">MGNLMFQYASLRAIAEKYGARLILPASCKLRRGFMLDAIFVSDYLNDQLIRRYSADERHFPQALIRKEFTFLSQIIDKADGFLQEAKFEKIHAEAIVSGSKERDQVDIIQDFQGIIHNSSFSNPL</sequence>
<reference evidence="1 2" key="1">
    <citation type="submission" date="2018-11" db="EMBL/GenBank/DDBJ databases">
        <authorList>
            <consortium name="Pathogen Informatics"/>
        </authorList>
    </citation>
    <scope>NUCLEOTIDE SEQUENCE [LARGE SCALE GENOMIC DNA]</scope>
</reference>
<evidence type="ECO:0008006" key="3">
    <source>
        <dbReference type="Google" id="ProtNLM"/>
    </source>
</evidence>
<evidence type="ECO:0000313" key="2">
    <source>
        <dbReference type="Proteomes" id="UP000271098"/>
    </source>
</evidence>
<dbReference type="EMBL" id="UYRT01079929">
    <property type="protein sequence ID" value="VDN21683.1"/>
    <property type="molecule type" value="Genomic_DNA"/>
</dbReference>
<proteinExistence type="predicted"/>